<dbReference type="EMBL" id="CP045226">
    <property type="protein sequence ID" value="QFS49051.1"/>
    <property type="molecule type" value="Genomic_DNA"/>
</dbReference>
<dbReference type="Proteomes" id="UP000326678">
    <property type="component" value="Chromosome Gxm1"/>
</dbReference>
<evidence type="ECO:0000313" key="1">
    <source>
        <dbReference type="EMBL" id="QFS49051.1"/>
    </source>
</evidence>
<name>A0A5P8W929_9NOSO</name>
<sequence length="41" mass="4493">MSLVISFLPLLPLLPTPHSPLPTKYYCGKKINAIATQNLAK</sequence>
<dbReference type="AlphaFoldDB" id="A0A5P8W929"/>
<protein>
    <submittedName>
        <fullName evidence="1">Uncharacterized protein</fullName>
    </submittedName>
</protein>
<evidence type="ECO:0000313" key="2">
    <source>
        <dbReference type="Proteomes" id="UP000326678"/>
    </source>
</evidence>
<dbReference type="KEGG" id="nsh:GXM_06545"/>
<gene>
    <name evidence="1" type="ORF">GXM_06545</name>
</gene>
<organism evidence="1 2">
    <name type="scientific">Nostoc sphaeroides CCNUC1</name>
    <dbReference type="NCBI Taxonomy" id="2653204"/>
    <lineage>
        <taxon>Bacteria</taxon>
        <taxon>Bacillati</taxon>
        <taxon>Cyanobacteriota</taxon>
        <taxon>Cyanophyceae</taxon>
        <taxon>Nostocales</taxon>
        <taxon>Nostocaceae</taxon>
        <taxon>Nostoc</taxon>
    </lineage>
</organism>
<keyword evidence="2" id="KW-1185">Reference proteome</keyword>
<accession>A0A5P8W929</accession>
<reference evidence="1 2" key="1">
    <citation type="submission" date="2019-10" db="EMBL/GenBank/DDBJ databases">
        <title>Genomic and transcriptomic insights into the perfect genentic adaptation of a filamentous nitrogen-fixing cyanobacterium to rice fields.</title>
        <authorList>
            <person name="Chen Z."/>
        </authorList>
    </citation>
    <scope>NUCLEOTIDE SEQUENCE [LARGE SCALE GENOMIC DNA]</scope>
    <source>
        <strain evidence="1">CCNUC1</strain>
    </source>
</reference>
<proteinExistence type="predicted"/>